<dbReference type="Proteomes" id="UP000033074">
    <property type="component" value="Unassembled WGS sequence"/>
</dbReference>
<evidence type="ECO:0000313" key="3">
    <source>
        <dbReference type="Proteomes" id="UP000033074"/>
    </source>
</evidence>
<name>I4MB93_9BIFI</name>
<dbReference type="RefSeq" id="WP_004134073.1">
    <property type="nucleotide sequence ID" value="NZ_ADEV01000004.1"/>
</dbReference>
<comment type="caution">
    <text evidence="2">The sequence shown here is derived from an EMBL/GenBank/DDBJ whole genome shotgun (WGS) entry which is preliminary data.</text>
</comment>
<proteinExistence type="predicted"/>
<feature type="domain" description="DUF8094" evidence="1">
    <location>
        <begin position="89"/>
        <end position="347"/>
    </location>
</feature>
<gene>
    <name evidence="2" type="ORF">CGSMWGv00703Dmash_01205</name>
</gene>
<organism evidence="2 3">
    <name type="scientific">Gardnerella greenwoodii 00703Dmash</name>
    <dbReference type="NCBI Taxonomy" id="698960"/>
    <lineage>
        <taxon>Bacteria</taxon>
        <taxon>Bacillati</taxon>
        <taxon>Actinomycetota</taxon>
        <taxon>Actinomycetes</taxon>
        <taxon>Bifidobacteriales</taxon>
        <taxon>Bifidobacteriaceae</taxon>
        <taxon>Gardnerella</taxon>
        <taxon>Gardnerella greenwoodii</taxon>
    </lineage>
</organism>
<sequence>MRNIKVRSIKMRNLNNYIREFNNGGIMRKTLRAASLCVASAVSVALVAGLSACDGQVPKPVEVRSGQELPNVTMIQEKDIRLGLLRTLERANDEKDVNALPQAVSGPALDVRTSELIIAGKTGKLDPKTIIPRASAQTIVPTNAGWPRDLMTITTTTKDQQSKRLLVLRQQRARSNYKLWAVARLFPGVHLPKFAVPSIGASMGKSNDTGLIMTPEESVKAYADVLQHGGESKYAKYFEEDYLRQKLAELSKAVQAGMERNKGSQEQVFTPQLKQISVMRSSDGSDLVVARIDSVWTRIAGEGRESRPASDEEKALFGDGRAKSTMRVTYVNVIALVVPPSGSHMKITPVGAERQPIKVEAL</sequence>
<dbReference type="PATRIC" id="fig|698960.3.peg.234"/>
<dbReference type="AlphaFoldDB" id="I4MB93"/>
<reference evidence="2 3" key="1">
    <citation type="journal article" date="2012" name="J. Bacteriol.">
        <title>Comparative Genomic Analyses of 17 Clinical Isolates of Gardnerella vaginalis Provide Evidence of Multiple Genetically Isolated Clades Consistent with Subspeciation into Genovars.</title>
        <authorList>
            <person name="Ahmed A."/>
            <person name="Earl J."/>
            <person name="Retchless A."/>
            <person name="Hillier S."/>
            <person name="Rabe L."/>
            <person name="Cherpes T."/>
            <person name="Powell E."/>
            <person name="Janto B."/>
            <person name="Eutsey R."/>
            <person name="Hiller N.L."/>
            <person name="Boissy R."/>
            <person name="Dahlgreen M."/>
            <person name="Hall B."/>
            <person name="Costerton J."/>
            <person name="Post J.C."/>
            <person name="Hu F."/>
            <person name="Ehrlich G."/>
        </authorList>
    </citation>
    <scope>NUCLEOTIDE SEQUENCE [LARGE SCALE GENOMIC DNA]</scope>
    <source>
        <strain evidence="2 3">00703Dmash</strain>
    </source>
</reference>
<dbReference type="InterPro" id="IPR058407">
    <property type="entry name" value="DUF8094"/>
</dbReference>
<evidence type="ECO:0000313" key="2">
    <source>
        <dbReference type="EMBL" id="EIK86483.1"/>
    </source>
</evidence>
<protein>
    <submittedName>
        <fullName evidence="2">Integral membrane protein</fullName>
    </submittedName>
</protein>
<evidence type="ECO:0000259" key="1">
    <source>
        <dbReference type="Pfam" id="PF26366"/>
    </source>
</evidence>
<dbReference type="EMBL" id="ADEV01000004">
    <property type="protein sequence ID" value="EIK86483.1"/>
    <property type="molecule type" value="Genomic_DNA"/>
</dbReference>
<accession>I4MB93</accession>
<dbReference type="Pfam" id="PF26366">
    <property type="entry name" value="DUF8094"/>
    <property type="match status" value="1"/>
</dbReference>